<accession>A0AAV7QBT1</accession>
<comment type="similarity">
    <text evidence="2">Belongs to the Bcl-2 family.</text>
</comment>
<dbReference type="GO" id="GO:0005741">
    <property type="term" value="C:mitochondrial outer membrane"/>
    <property type="evidence" value="ECO:0007669"/>
    <property type="project" value="TreeGrafter"/>
</dbReference>
<evidence type="ECO:0000313" key="8">
    <source>
        <dbReference type="EMBL" id="KAJ1137049.1"/>
    </source>
</evidence>
<dbReference type="PROSITE" id="PS01258">
    <property type="entry name" value="BH2"/>
    <property type="match status" value="1"/>
</dbReference>
<dbReference type="GO" id="GO:0001836">
    <property type="term" value="P:release of cytochrome c from mitochondria"/>
    <property type="evidence" value="ECO:0007669"/>
    <property type="project" value="TreeGrafter"/>
</dbReference>
<evidence type="ECO:0000256" key="1">
    <source>
        <dbReference type="ARBA" id="ARBA00004370"/>
    </source>
</evidence>
<evidence type="ECO:0000256" key="3">
    <source>
        <dbReference type="ARBA" id="ARBA00022703"/>
    </source>
</evidence>
<dbReference type="GO" id="GO:0097192">
    <property type="term" value="P:extrinsic apoptotic signaling pathway in absence of ligand"/>
    <property type="evidence" value="ECO:0007669"/>
    <property type="project" value="TreeGrafter"/>
</dbReference>
<name>A0AAV7QBT1_PLEWA</name>
<dbReference type="Pfam" id="PF00452">
    <property type="entry name" value="Bcl-2"/>
    <property type="match status" value="1"/>
</dbReference>
<dbReference type="Proteomes" id="UP001066276">
    <property type="component" value="Chromosome 6"/>
</dbReference>
<dbReference type="InterPro" id="IPR036834">
    <property type="entry name" value="Bcl-2-like_sf"/>
</dbReference>
<evidence type="ECO:0000259" key="7">
    <source>
        <dbReference type="SMART" id="SM00337"/>
    </source>
</evidence>
<evidence type="ECO:0000313" key="9">
    <source>
        <dbReference type="Proteomes" id="UP001066276"/>
    </source>
</evidence>
<dbReference type="SMART" id="SM00265">
    <property type="entry name" value="BH4"/>
    <property type="match status" value="1"/>
</dbReference>
<reference evidence="8" key="1">
    <citation type="journal article" date="2022" name="bioRxiv">
        <title>Sequencing and chromosome-scale assembly of the giantPleurodeles waltlgenome.</title>
        <authorList>
            <person name="Brown T."/>
            <person name="Elewa A."/>
            <person name="Iarovenko S."/>
            <person name="Subramanian E."/>
            <person name="Araus A.J."/>
            <person name="Petzold A."/>
            <person name="Susuki M."/>
            <person name="Suzuki K.-i.T."/>
            <person name="Hayashi T."/>
            <person name="Toyoda A."/>
            <person name="Oliveira C."/>
            <person name="Osipova E."/>
            <person name="Leigh N.D."/>
            <person name="Simon A."/>
            <person name="Yun M.H."/>
        </authorList>
    </citation>
    <scope>NUCLEOTIDE SEQUENCE</scope>
    <source>
        <strain evidence="8">20211129_DDA</strain>
        <tissue evidence="8">Liver</tissue>
    </source>
</reference>
<dbReference type="GO" id="GO:0008630">
    <property type="term" value="P:intrinsic apoptotic signaling pathway in response to DNA damage"/>
    <property type="evidence" value="ECO:0007669"/>
    <property type="project" value="TreeGrafter"/>
</dbReference>
<dbReference type="GO" id="GO:0042981">
    <property type="term" value="P:regulation of apoptotic process"/>
    <property type="evidence" value="ECO:0007669"/>
    <property type="project" value="InterPro"/>
</dbReference>
<dbReference type="Gene3D" id="1.10.437.10">
    <property type="entry name" value="Blc2-like"/>
    <property type="match status" value="1"/>
</dbReference>
<dbReference type="PANTHER" id="PTHR11256:SF13">
    <property type="entry name" value="BCL-2-LIKE PROTEIN 2"/>
    <property type="match status" value="1"/>
</dbReference>
<dbReference type="PRINTS" id="PR01865">
    <property type="entry name" value="APOPREGBCLW"/>
</dbReference>
<dbReference type="Pfam" id="PF02180">
    <property type="entry name" value="BH4"/>
    <property type="match status" value="1"/>
</dbReference>
<dbReference type="EMBL" id="JANPWB010000010">
    <property type="protein sequence ID" value="KAJ1137049.1"/>
    <property type="molecule type" value="Genomic_DNA"/>
</dbReference>
<dbReference type="PROSITE" id="PS01080">
    <property type="entry name" value="BH1"/>
    <property type="match status" value="1"/>
</dbReference>
<organism evidence="8 9">
    <name type="scientific">Pleurodeles waltl</name>
    <name type="common">Iberian ribbed newt</name>
    <dbReference type="NCBI Taxonomy" id="8319"/>
    <lineage>
        <taxon>Eukaryota</taxon>
        <taxon>Metazoa</taxon>
        <taxon>Chordata</taxon>
        <taxon>Craniata</taxon>
        <taxon>Vertebrata</taxon>
        <taxon>Euteleostomi</taxon>
        <taxon>Amphibia</taxon>
        <taxon>Batrachia</taxon>
        <taxon>Caudata</taxon>
        <taxon>Salamandroidea</taxon>
        <taxon>Salamandridae</taxon>
        <taxon>Pleurodelinae</taxon>
        <taxon>Pleurodeles</taxon>
    </lineage>
</organism>
<dbReference type="CDD" id="cd06845">
    <property type="entry name" value="Bcl-2_like"/>
    <property type="match status" value="1"/>
</dbReference>
<dbReference type="InterPro" id="IPR002475">
    <property type="entry name" value="Bcl2-like"/>
</dbReference>
<gene>
    <name evidence="8" type="ORF">NDU88_003462</name>
</gene>
<dbReference type="InterPro" id="IPR046371">
    <property type="entry name" value="Bcl-2_BH1-3"/>
</dbReference>
<keyword evidence="5" id="KW-1133">Transmembrane helix</keyword>
<comment type="caution">
    <text evidence="8">The sequence shown here is derived from an EMBL/GenBank/DDBJ whole genome shotgun (WGS) entry which is preliminary data.</text>
</comment>
<evidence type="ECO:0000256" key="2">
    <source>
        <dbReference type="ARBA" id="ARBA00009458"/>
    </source>
</evidence>
<keyword evidence="9" id="KW-1185">Reference proteome</keyword>
<dbReference type="InterPro" id="IPR020726">
    <property type="entry name" value="Bcl2_BH2_motif_CS"/>
</dbReference>
<evidence type="ECO:0000256" key="4">
    <source>
        <dbReference type="ARBA" id="ARBA00023136"/>
    </source>
</evidence>
<dbReference type="InterPro" id="IPR003093">
    <property type="entry name" value="Bcl2_BH4"/>
</dbReference>
<proteinExistence type="inferred from homology"/>
<dbReference type="AlphaFoldDB" id="A0AAV7QBT1"/>
<dbReference type="SMART" id="SM00337">
    <property type="entry name" value="BCL"/>
    <property type="match status" value="1"/>
</dbReference>
<dbReference type="InterPro" id="IPR020717">
    <property type="entry name" value="Bcl2_BH1_motif_CS"/>
</dbReference>
<sequence length="194" mass="21245">MANGTLESALSTRALVEDFVWYKLHQKGYGCHVGVAEQPACALHAAMRAAGDEFEVRFRQAFCDVSMQLHVTPETAYQRFADVVDELFQGGVNWGRVVAFFVFGAALCAESMNKEMATLVDRIVDWMVTYLQTSLQEWMGSSGGWNGFLALYGEGAIEEARRQREGNWASVKTVLTGAVALGALMTVGALFASK</sequence>
<evidence type="ECO:0000259" key="6">
    <source>
        <dbReference type="SMART" id="SM00265"/>
    </source>
</evidence>
<keyword evidence="5" id="KW-0812">Transmembrane</keyword>
<dbReference type="PANTHER" id="PTHR11256">
    <property type="entry name" value="BCL-2 RELATED"/>
    <property type="match status" value="1"/>
</dbReference>
<feature type="domain" description="Bcl-2 Bcl-2 homology region 1-3" evidence="7">
    <location>
        <begin position="47"/>
        <end position="145"/>
    </location>
</feature>
<evidence type="ECO:0000256" key="5">
    <source>
        <dbReference type="SAM" id="Phobius"/>
    </source>
</evidence>
<dbReference type="InterPro" id="IPR026298">
    <property type="entry name" value="Bcl-2_fam"/>
</dbReference>
<dbReference type="PROSITE" id="PS50062">
    <property type="entry name" value="BCL2_FAMILY"/>
    <property type="match status" value="1"/>
</dbReference>
<comment type="subcellular location">
    <subcellularLocation>
        <location evidence="1">Membrane</location>
    </subcellularLocation>
</comment>
<feature type="domain" description="Apoptosis regulator Bcl-2 family BH4" evidence="6">
    <location>
        <begin position="8"/>
        <end position="34"/>
    </location>
</feature>
<dbReference type="GO" id="GO:0051400">
    <property type="term" value="F:BH domain binding"/>
    <property type="evidence" value="ECO:0007669"/>
    <property type="project" value="TreeGrafter"/>
</dbReference>
<dbReference type="PRINTS" id="PR01862">
    <property type="entry name" value="BCL2FAMILY"/>
</dbReference>
<protein>
    <submittedName>
        <fullName evidence="8">Uncharacterized protein</fullName>
    </submittedName>
</protein>
<keyword evidence="4 5" id="KW-0472">Membrane</keyword>
<keyword evidence="3" id="KW-0053">Apoptosis</keyword>
<dbReference type="InterPro" id="IPR013280">
    <property type="entry name" value="Apop_reg_BclW"/>
</dbReference>
<dbReference type="SUPFAM" id="SSF56854">
    <property type="entry name" value="Bcl-2 inhibitors of programmed cell death"/>
    <property type="match status" value="1"/>
</dbReference>
<feature type="transmembrane region" description="Helical" evidence="5">
    <location>
        <begin position="171"/>
        <end position="192"/>
    </location>
</feature>